<proteinExistence type="predicted"/>
<dbReference type="EMBL" id="CP089983">
    <property type="protein sequence ID" value="WXB09138.1"/>
    <property type="molecule type" value="Genomic_DNA"/>
</dbReference>
<feature type="region of interest" description="Disordered" evidence="1">
    <location>
        <begin position="357"/>
        <end position="383"/>
    </location>
</feature>
<name>A0ABZ2LDX6_9BACT</name>
<organism evidence="2 3">
    <name type="scientific">Pendulispora rubella</name>
    <dbReference type="NCBI Taxonomy" id="2741070"/>
    <lineage>
        <taxon>Bacteria</taxon>
        <taxon>Pseudomonadati</taxon>
        <taxon>Myxococcota</taxon>
        <taxon>Myxococcia</taxon>
        <taxon>Myxococcales</taxon>
        <taxon>Sorangiineae</taxon>
        <taxon>Pendulisporaceae</taxon>
        <taxon>Pendulispora</taxon>
    </lineage>
</organism>
<protein>
    <submittedName>
        <fullName evidence="2">Uncharacterized protein</fullName>
    </submittedName>
</protein>
<gene>
    <name evidence="2" type="ORF">LVJ94_18120</name>
</gene>
<accession>A0ABZ2LDX6</accession>
<reference evidence="2" key="1">
    <citation type="submission" date="2021-12" db="EMBL/GenBank/DDBJ databases">
        <title>Discovery of the Pendulisporaceae a myxobacterial family with distinct sporulation behavior and unique specialized metabolism.</title>
        <authorList>
            <person name="Garcia R."/>
            <person name="Popoff A."/>
            <person name="Bader C.D."/>
            <person name="Loehr J."/>
            <person name="Walesch S."/>
            <person name="Walt C."/>
            <person name="Boldt J."/>
            <person name="Bunk B."/>
            <person name="Haeckl F.J.F.P.J."/>
            <person name="Gunesch A.P."/>
            <person name="Birkelbach J."/>
            <person name="Nuebel U."/>
            <person name="Pietschmann T."/>
            <person name="Bach T."/>
            <person name="Mueller R."/>
        </authorList>
    </citation>
    <scope>NUCLEOTIDE SEQUENCE</scope>
    <source>
        <strain evidence="2">MSr11367</strain>
    </source>
</reference>
<dbReference type="Proteomes" id="UP001374803">
    <property type="component" value="Chromosome"/>
</dbReference>
<sequence>MDRRTVIWACAASALALLGCNKRSSFTVTKPKPVAHATEAPAPAEPPATQHGSRKMRNVDVPVWVDGKQMAVLRYGELPSTVKPHTSPEHPKGGARYYRVDEYLKEIGVPVERVRSIHVVGNQNRVASIEGDELRADKARFIFDFLDETTGNAKTRWATTGLKNLSVVHEIRALSVYVDKPSPAIDPQYSCHLRPGAKVDGAERQPAEDVCAADDPYSTGENAKGTRVYIDGRLAGYVKRRQIPESMVVGKSEAGEHTFSLTKFMTSLGANVASARAIELVSGDEVIARTGGAAWMKHENALLFTLPKHQHGRVSVHVPAEMQAKAVEGDDPVTAHDTTVTAVHIHKSTPASAHELLPIVDESPEPQDGTVAARESRRDDREN</sequence>
<feature type="compositionally biased region" description="Basic and acidic residues" evidence="1">
    <location>
        <begin position="374"/>
        <end position="383"/>
    </location>
</feature>
<evidence type="ECO:0000313" key="3">
    <source>
        <dbReference type="Proteomes" id="UP001374803"/>
    </source>
</evidence>
<feature type="region of interest" description="Disordered" evidence="1">
    <location>
        <begin position="34"/>
        <end position="55"/>
    </location>
</feature>
<keyword evidence="3" id="KW-1185">Reference proteome</keyword>
<dbReference type="PROSITE" id="PS51257">
    <property type="entry name" value="PROKAR_LIPOPROTEIN"/>
    <property type="match status" value="1"/>
</dbReference>
<dbReference type="RefSeq" id="WP_394838810.1">
    <property type="nucleotide sequence ID" value="NZ_CP089929.1"/>
</dbReference>
<evidence type="ECO:0000256" key="1">
    <source>
        <dbReference type="SAM" id="MobiDB-lite"/>
    </source>
</evidence>
<evidence type="ECO:0000313" key="2">
    <source>
        <dbReference type="EMBL" id="WXB09138.1"/>
    </source>
</evidence>